<dbReference type="AlphaFoldDB" id="W1XI37"/>
<gene>
    <name evidence="2" type="ORF">Q604_UNBC15706G0001</name>
</gene>
<feature type="non-terminal residue" evidence="2">
    <location>
        <position position="1"/>
    </location>
</feature>
<accession>W1XI37</accession>
<evidence type="ECO:0000313" key="2">
    <source>
        <dbReference type="EMBL" id="ETJ29771.1"/>
    </source>
</evidence>
<proteinExistence type="predicted"/>
<feature type="region of interest" description="Disordered" evidence="1">
    <location>
        <begin position="1"/>
        <end position="39"/>
    </location>
</feature>
<protein>
    <submittedName>
        <fullName evidence="2">Uncharacterized protein</fullName>
    </submittedName>
</protein>
<feature type="compositionally biased region" description="Basic and acidic residues" evidence="1">
    <location>
        <begin position="8"/>
        <end position="30"/>
    </location>
</feature>
<organism evidence="2">
    <name type="scientific">human gut metagenome</name>
    <dbReference type="NCBI Taxonomy" id="408170"/>
    <lineage>
        <taxon>unclassified sequences</taxon>
        <taxon>metagenomes</taxon>
        <taxon>organismal metagenomes</taxon>
    </lineage>
</organism>
<name>W1XI37_9ZZZZ</name>
<evidence type="ECO:0000256" key="1">
    <source>
        <dbReference type="SAM" id="MobiDB-lite"/>
    </source>
</evidence>
<comment type="caution">
    <text evidence="2">The sequence shown here is derived from an EMBL/GenBank/DDBJ whole genome shotgun (WGS) entry which is preliminary data.</text>
</comment>
<dbReference type="EMBL" id="AZMM01015706">
    <property type="protein sequence ID" value="ETJ29771.1"/>
    <property type="molecule type" value="Genomic_DNA"/>
</dbReference>
<sequence length="79" mass="8397">SSDLPGPQHRDAEERGQDQGDDEGREHDPHTPGLAWRQPQWPAVVVGVAGGASEARGTGLGAQLSIMPDRSLTLSHPRP</sequence>
<reference evidence="2" key="1">
    <citation type="submission" date="2013-12" db="EMBL/GenBank/DDBJ databases">
        <title>A Varibaculum cambriense genome reconstructed from a premature infant gut community with otherwise low bacterial novelty that shifts toward anaerobic metabolism during the third week of life.</title>
        <authorList>
            <person name="Brown C.T."/>
            <person name="Sharon I."/>
            <person name="Thomas B.C."/>
            <person name="Castelle C.J."/>
            <person name="Morowitz M.J."/>
            <person name="Banfield J.F."/>
        </authorList>
    </citation>
    <scope>NUCLEOTIDE SEQUENCE</scope>
</reference>
<feature type="non-terminal residue" evidence="2">
    <location>
        <position position="79"/>
    </location>
</feature>